<evidence type="ECO:0000313" key="1">
    <source>
        <dbReference type="EMBL" id="KAJ0016859.1"/>
    </source>
</evidence>
<sequence>MGRSDTSMALAMEPVLSGMSNIVVTALKDEAQFAVDFYPQLDEMKTKLDFMKGFLSTYNLRNHGDVFRPLLHNMRNLIYEADDILTDCQLREEYRKHGSSARSWKFSPRGLKFMYETGKKLKNINARIEKMEANLKAYLRPEANLEYKADNQGKRNISQEYYEPSEIIGLENDIEKIKGWMLGSNEQVRHVGIVGMGGLGKTTIARKLFNDKDVIRHFHKTIWVTVSKNFTDQRIMRGMLKQLGMKCSGFEKRELLPQIQKMLSDNKCLIVMDDVWEMDLHWWGSLCSQGSFFIITSRKKDVIKKMGVEHSRIHQPRPLDKEESWSLLCKYAFSRTRGQCYDDGLETEGRKILEKCGGLPLAIKTIGALLAPKVDSPSQWEEIGQDFHQLATQGDNTASVTASLKLSYDDLPAHLKSCLLCFSIFPEDFTIHAEQIVLWWVGEGLILGDETKTAIELGYEYLSQLASRCLIEVENRRVYDGMIYSCKMHDLVRDMTIDIAKDEAFGSFDEQCNQKFTEDSRWLGFTSDMDPKSLKNSSKLRALLLMSSHSASPDSSSDSVSFDWTLKLLRSLRVLDFSRLHTRSPVDDLFKWICSLKRLAYLNLSGVVDLKEVPYLIGKLRNLRTLVLSECNNLAKLDPAITNLKKLILLDVGYCCRLQYLPFGLEKLVNLQELSGFRMVNQANKQRCRLLELRNLKQLRVLRMNINEKSEILENECNVLSKLEKLKVLVIDADDCKDKSVFENLDRLSPPPSLKELYLKRYRHGTLPKWINPKQLSSLLYLCLENVDAVQLQMSTKSESEGISTSKWKLEGLRLKYMTYLQLDLKNLQQNMPSLRYVEVSFCYSMENLPESDKLLPTIWRKNQGILVRTQ</sequence>
<reference evidence="2" key="1">
    <citation type="journal article" date="2023" name="G3 (Bethesda)">
        <title>Genome assembly and association tests identify interacting loci associated with vigor, precocity, and sex in interspecific pistachio rootstocks.</title>
        <authorList>
            <person name="Palmer W."/>
            <person name="Jacygrad E."/>
            <person name="Sagayaradj S."/>
            <person name="Cavanaugh K."/>
            <person name="Han R."/>
            <person name="Bertier L."/>
            <person name="Beede B."/>
            <person name="Kafkas S."/>
            <person name="Golino D."/>
            <person name="Preece J."/>
            <person name="Michelmore R."/>
        </authorList>
    </citation>
    <scope>NUCLEOTIDE SEQUENCE [LARGE SCALE GENOMIC DNA]</scope>
</reference>
<organism evidence="1 2">
    <name type="scientific">Pistacia integerrima</name>
    <dbReference type="NCBI Taxonomy" id="434235"/>
    <lineage>
        <taxon>Eukaryota</taxon>
        <taxon>Viridiplantae</taxon>
        <taxon>Streptophyta</taxon>
        <taxon>Embryophyta</taxon>
        <taxon>Tracheophyta</taxon>
        <taxon>Spermatophyta</taxon>
        <taxon>Magnoliopsida</taxon>
        <taxon>eudicotyledons</taxon>
        <taxon>Gunneridae</taxon>
        <taxon>Pentapetalae</taxon>
        <taxon>rosids</taxon>
        <taxon>malvids</taxon>
        <taxon>Sapindales</taxon>
        <taxon>Anacardiaceae</taxon>
        <taxon>Pistacia</taxon>
    </lineage>
</organism>
<protein>
    <submittedName>
        <fullName evidence="1">Uncharacterized protein</fullName>
    </submittedName>
</protein>
<comment type="caution">
    <text evidence="1">The sequence shown here is derived from an EMBL/GenBank/DDBJ whole genome shotgun (WGS) entry which is preliminary data.</text>
</comment>
<proteinExistence type="predicted"/>
<evidence type="ECO:0000313" key="2">
    <source>
        <dbReference type="Proteomes" id="UP001163603"/>
    </source>
</evidence>
<name>A0ACC0XGZ2_9ROSI</name>
<accession>A0ACC0XGZ2</accession>
<dbReference type="Proteomes" id="UP001163603">
    <property type="component" value="Chromosome 12"/>
</dbReference>
<keyword evidence="2" id="KW-1185">Reference proteome</keyword>
<dbReference type="EMBL" id="CM047747">
    <property type="protein sequence ID" value="KAJ0016859.1"/>
    <property type="molecule type" value="Genomic_DNA"/>
</dbReference>
<gene>
    <name evidence="1" type="ORF">Pint_09501</name>
</gene>